<dbReference type="GO" id="GO:0000287">
    <property type="term" value="F:magnesium ion binding"/>
    <property type="evidence" value="ECO:0007669"/>
    <property type="project" value="UniProtKB-UniRule"/>
</dbReference>
<evidence type="ECO:0000256" key="6">
    <source>
        <dbReference type="HAMAP-Rule" id="MF_00265"/>
    </source>
</evidence>
<dbReference type="GO" id="GO:0045926">
    <property type="term" value="P:negative regulation of growth"/>
    <property type="evidence" value="ECO:0007669"/>
    <property type="project" value="UniProtKB-ARBA"/>
</dbReference>
<keyword evidence="5 6" id="KW-0460">Magnesium</keyword>
<evidence type="ECO:0000259" key="7">
    <source>
        <dbReference type="Pfam" id="PF01850"/>
    </source>
</evidence>
<keyword evidence="6" id="KW-0800">Toxin</keyword>
<dbReference type="KEGG" id="eke:EK0264_00735"/>
<dbReference type="NCBIfam" id="TIGR00028">
    <property type="entry name" value="Mtu_PIN_fam"/>
    <property type="match status" value="1"/>
</dbReference>
<feature type="binding site" evidence="6">
    <location>
        <position position="5"/>
    </location>
    <ligand>
        <name>Mg(2+)</name>
        <dbReference type="ChEBI" id="CHEBI:18420"/>
    </ligand>
</feature>
<dbReference type="GO" id="GO:0016788">
    <property type="term" value="F:hydrolase activity, acting on ester bonds"/>
    <property type="evidence" value="ECO:0007669"/>
    <property type="project" value="InterPro"/>
</dbReference>
<comment type="function">
    <text evidence="6">Toxic component of a toxin-antitoxin (TA) system. An RNase.</text>
</comment>
<dbReference type="InterPro" id="IPR002716">
    <property type="entry name" value="PIN_dom"/>
</dbReference>
<dbReference type="Pfam" id="PF01850">
    <property type="entry name" value="PIN"/>
    <property type="match status" value="1"/>
</dbReference>
<evidence type="ECO:0000256" key="5">
    <source>
        <dbReference type="ARBA" id="ARBA00022842"/>
    </source>
</evidence>
<accession>A0A7L4YHJ5</accession>
<dbReference type="OrthoDB" id="556169at2"/>
<evidence type="ECO:0000313" key="8">
    <source>
        <dbReference type="EMBL" id="QHB98965.1"/>
    </source>
</evidence>
<gene>
    <name evidence="6" type="primary">vapC</name>
    <name evidence="8" type="ORF">EK0264_00735</name>
</gene>
<dbReference type="CDD" id="cd18678">
    <property type="entry name" value="PIN_MtVapC25_VapC33-like"/>
    <property type="match status" value="1"/>
</dbReference>
<organism evidence="8 9">
    <name type="scientific">Epidermidibacterium keratini</name>
    <dbReference type="NCBI Taxonomy" id="1891644"/>
    <lineage>
        <taxon>Bacteria</taxon>
        <taxon>Bacillati</taxon>
        <taxon>Actinomycetota</taxon>
        <taxon>Actinomycetes</taxon>
        <taxon>Sporichthyales</taxon>
        <taxon>Sporichthyaceae</taxon>
        <taxon>Epidermidibacterium</taxon>
    </lineage>
</organism>
<evidence type="ECO:0000256" key="2">
    <source>
        <dbReference type="ARBA" id="ARBA00022722"/>
    </source>
</evidence>
<dbReference type="GO" id="GO:0004540">
    <property type="term" value="F:RNA nuclease activity"/>
    <property type="evidence" value="ECO:0007669"/>
    <property type="project" value="InterPro"/>
</dbReference>
<evidence type="ECO:0000256" key="4">
    <source>
        <dbReference type="ARBA" id="ARBA00022801"/>
    </source>
</evidence>
<dbReference type="AlphaFoldDB" id="A0A7L4YHJ5"/>
<keyword evidence="9" id="KW-1185">Reference proteome</keyword>
<reference evidence="8 9" key="1">
    <citation type="journal article" date="2018" name="Int. J. Syst. Evol. Microbiol.">
        <title>Epidermidibacterium keratini gen. nov., sp. nov., a member of the family Sporichthyaceae, isolated from keratin epidermis.</title>
        <authorList>
            <person name="Lee D.G."/>
            <person name="Trujillo M.E."/>
            <person name="Kang S."/>
            <person name="Nam J.J."/>
            <person name="Kim Y.J."/>
        </authorList>
    </citation>
    <scope>NUCLEOTIDE SEQUENCE [LARGE SCALE GENOMIC DNA]</scope>
    <source>
        <strain evidence="8 9">EPI-7</strain>
    </source>
</reference>
<evidence type="ECO:0000256" key="3">
    <source>
        <dbReference type="ARBA" id="ARBA00022723"/>
    </source>
</evidence>
<comment type="similarity">
    <text evidence="6">Belongs to the PINc/VapC protein family.</text>
</comment>
<dbReference type="Gene3D" id="3.40.50.1010">
    <property type="entry name" value="5'-nuclease"/>
    <property type="match status" value="1"/>
</dbReference>
<dbReference type="SUPFAM" id="SSF88723">
    <property type="entry name" value="PIN domain-like"/>
    <property type="match status" value="1"/>
</dbReference>
<feature type="binding site" evidence="6">
    <location>
        <position position="108"/>
    </location>
    <ligand>
        <name>Mg(2+)</name>
        <dbReference type="ChEBI" id="CHEBI:18420"/>
    </ligand>
</feature>
<feature type="domain" description="PIN" evidence="7">
    <location>
        <begin position="4"/>
        <end position="133"/>
    </location>
</feature>
<proteinExistence type="inferred from homology"/>
<keyword evidence="3 6" id="KW-0479">Metal-binding</keyword>
<name>A0A7L4YHJ5_9ACTN</name>
<keyword evidence="2 6" id="KW-0540">Nuclease</keyword>
<dbReference type="InterPro" id="IPR022907">
    <property type="entry name" value="VapC_family"/>
</dbReference>
<sequence length="142" mass="15608">MLLADVNVFIHAHRPDTESSQEYAAWLTRALTGPEPFGVSSLVLSGFLRIVTNHRVFADPTPPDVALAFCEDVRSAPAAVMTLPGPRHWQIFRQLCEATGARGNVVPDAYLAALAIEHGATWISTDTGFARFPGLRWRRPLD</sequence>
<dbReference type="InterPro" id="IPR006226">
    <property type="entry name" value="Mtu_PIN"/>
</dbReference>
<dbReference type="Proteomes" id="UP000463857">
    <property type="component" value="Chromosome"/>
</dbReference>
<dbReference type="EC" id="3.1.-.-" evidence="6"/>
<evidence type="ECO:0000256" key="1">
    <source>
        <dbReference type="ARBA" id="ARBA00022649"/>
    </source>
</evidence>
<dbReference type="RefSeq" id="WP_159541982.1">
    <property type="nucleotide sequence ID" value="NZ_CP047156.1"/>
</dbReference>
<protein>
    <recommendedName>
        <fullName evidence="6">Ribonuclease VapC</fullName>
        <shortName evidence="6">RNase VapC</shortName>
        <ecNumber evidence="6">3.1.-.-</ecNumber>
    </recommendedName>
    <alternativeName>
        <fullName evidence="6">Toxin VapC</fullName>
    </alternativeName>
</protein>
<keyword evidence="1 6" id="KW-1277">Toxin-antitoxin system</keyword>
<evidence type="ECO:0000313" key="9">
    <source>
        <dbReference type="Proteomes" id="UP000463857"/>
    </source>
</evidence>
<dbReference type="HAMAP" id="MF_00265">
    <property type="entry name" value="VapC_Nob1"/>
    <property type="match status" value="1"/>
</dbReference>
<keyword evidence="4 6" id="KW-0378">Hydrolase</keyword>
<dbReference type="InParanoid" id="A0A7L4YHJ5"/>
<dbReference type="GO" id="GO:0090729">
    <property type="term" value="F:toxin activity"/>
    <property type="evidence" value="ECO:0007669"/>
    <property type="project" value="UniProtKB-KW"/>
</dbReference>
<dbReference type="EMBL" id="CP047156">
    <property type="protein sequence ID" value="QHB98965.1"/>
    <property type="molecule type" value="Genomic_DNA"/>
</dbReference>
<comment type="cofactor">
    <cofactor evidence="6">
        <name>Mg(2+)</name>
        <dbReference type="ChEBI" id="CHEBI:18420"/>
    </cofactor>
</comment>
<dbReference type="InterPro" id="IPR029060">
    <property type="entry name" value="PIN-like_dom_sf"/>
</dbReference>